<dbReference type="InterPro" id="IPR003488">
    <property type="entry name" value="DprA"/>
</dbReference>
<reference evidence="3 4" key="1">
    <citation type="submission" date="2014-12" db="EMBL/GenBank/DDBJ databases">
        <title>Draft genome sequences of 29 type strains of Enterococci.</title>
        <authorList>
            <person name="Zhong Z."/>
            <person name="Sun Z."/>
            <person name="Liu W."/>
            <person name="Zhang W."/>
            <person name="Zhang H."/>
        </authorList>
    </citation>
    <scope>NUCLEOTIDE SEQUENCE [LARGE SCALE GENOMIC DNA]</scope>
    <source>
        <strain evidence="3 4">DSM 15687</strain>
    </source>
</reference>
<evidence type="ECO:0000313" key="4">
    <source>
        <dbReference type="Proteomes" id="UP000182152"/>
    </source>
</evidence>
<dbReference type="EMBL" id="JXLB01000002">
    <property type="protein sequence ID" value="OJG83687.1"/>
    <property type="molecule type" value="Genomic_DNA"/>
</dbReference>
<evidence type="ECO:0000256" key="1">
    <source>
        <dbReference type="ARBA" id="ARBA00006525"/>
    </source>
</evidence>
<organism evidence="3 4">
    <name type="scientific">Enterococcus ratti</name>
    <dbReference type="NCBI Taxonomy" id="150033"/>
    <lineage>
        <taxon>Bacteria</taxon>
        <taxon>Bacillati</taxon>
        <taxon>Bacillota</taxon>
        <taxon>Bacilli</taxon>
        <taxon>Lactobacillales</taxon>
        <taxon>Enterococcaceae</taxon>
        <taxon>Enterococcus</taxon>
    </lineage>
</organism>
<dbReference type="PANTHER" id="PTHR43022:SF1">
    <property type="entry name" value="PROTEIN SMF"/>
    <property type="match status" value="1"/>
</dbReference>
<dbReference type="InterPro" id="IPR057666">
    <property type="entry name" value="DrpA_SLOG"/>
</dbReference>
<dbReference type="RefSeq" id="WP_071854519.1">
    <property type="nucleotide sequence ID" value="NZ_JXLB01000002.1"/>
</dbReference>
<evidence type="ECO:0000259" key="2">
    <source>
        <dbReference type="Pfam" id="PF02481"/>
    </source>
</evidence>
<comment type="caution">
    <text evidence="3">The sequence shown here is derived from an EMBL/GenBank/DDBJ whole genome shotgun (WGS) entry which is preliminary data.</text>
</comment>
<dbReference type="STRING" id="150033.RV14_GL000921"/>
<sequence length="295" mass="34009">MKKDLIFLLYHIGLSNFALSQIFKYFTDEEVLLLLDGDYLDFQMRFNLFNDDDINLLSSSEIIRKAKKSGINCLEEFKRYGITYWIYYEEQYPIGLKRIQNPPFIIFVKGDYKILNSQKLISIVGSRKITEKTSNDLKKYTYELVKNGFITVSGLAFGTDIIVHEVTTNLGGQTIAVLPSSIFDVQPKKHSEEAKRILLNNGVIVSEYYSNEKYKPTNYINRNRLISGLSRWLIVSECTEKSGTMHTARFAWKQKKQIYCFDNKSSGIQKILSSNGGMIYNGIISLNLKRGERDC</sequence>
<dbReference type="OrthoDB" id="9785707at2"/>
<keyword evidence="4" id="KW-1185">Reference proteome</keyword>
<protein>
    <submittedName>
        <fullName evidence="3">DNA processing protein, Smf family</fullName>
    </submittedName>
</protein>
<feature type="domain" description="Smf/DprA SLOG" evidence="2">
    <location>
        <begin position="85"/>
        <end position="264"/>
    </location>
</feature>
<dbReference type="SUPFAM" id="SSF102405">
    <property type="entry name" value="MCP/YpsA-like"/>
    <property type="match status" value="1"/>
</dbReference>
<dbReference type="Proteomes" id="UP000182152">
    <property type="component" value="Unassembled WGS sequence"/>
</dbReference>
<dbReference type="Gene3D" id="3.40.50.450">
    <property type="match status" value="1"/>
</dbReference>
<dbReference type="AlphaFoldDB" id="A0A1L8WRN2"/>
<dbReference type="PANTHER" id="PTHR43022">
    <property type="entry name" value="PROTEIN SMF"/>
    <property type="match status" value="1"/>
</dbReference>
<proteinExistence type="inferred from homology"/>
<dbReference type="GO" id="GO:0009294">
    <property type="term" value="P:DNA-mediated transformation"/>
    <property type="evidence" value="ECO:0007669"/>
    <property type="project" value="InterPro"/>
</dbReference>
<gene>
    <name evidence="3" type="ORF">RV14_GL000921</name>
</gene>
<name>A0A1L8WRN2_9ENTE</name>
<dbReference type="Pfam" id="PF02481">
    <property type="entry name" value="DNA_processg_A"/>
    <property type="match status" value="1"/>
</dbReference>
<evidence type="ECO:0000313" key="3">
    <source>
        <dbReference type="EMBL" id="OJG83687.1"/>
    </source>
</evidence>
<accession>A0A1L8WRN2</accession>
<comment type="similarity">
    <text evidence="1">Belongs to the DprA/Smf family.</text>
</comment>